<evidence type="ECO:0000256" key="7">
    <source>
        <dbReference type="SAM" id="MobiDB-lite"/>
    </source>
</evidence>
<dbReference type="PRINTS" id="PR00607">
    <property type="entry name" value="CYTCHROMECIE"/>
</dbReference>
<dbReference type="SUPFAM" id="SSF46626">
    <property type="entry name" value="Cytochrome c"/>
    <property type="match status" value="2"/>
</dbReference>
<keyword evidence="8" id="KW-0732">Signal</keyword>
<keyword evidence="3 6" id="KW-0479">Metal-binding</keyword>
<evidence type="ECO:0000256" key="1">
    <source>
        <dbReference type="ARBA" id="ARBA00022448"/>
    </source>
</evidence>
<dbReference type="AlphaFoldDB" id="A0A2N7U5S6"/>
<dbReference type="Gene3D" id="1.10.760.10">
    <property type="entry name" value="Cytochrome c-like domain"/>
    <property type="match status" value="2"/>
</dbReference>
<dbReference type="PANTHER" id="PTHR40942">
    <property type="match status" value="1"/>
</dbReference>
<keyword evidence="11" id="KW-1185">Reference proteome</keyword>
<dbReference type="EMBL" id="PNRF01000017">
    <property type="protein sequence ID" value="PMR75779.1"/>
    <property type="molecule type" value="Genomic_DNA"/>
</dbReference>
<dbReference type="GO" id="GO:0009055">
    <property type="term" value="F:electron transfer activity"/>
    <property type="evidence" value="ECO:0007669"/>
    <property type="project" value="InterPro"/>
</dbReference>
<evidence type="ECO:0000313" key="11">
    <source>
        <dbReference type="Proteomes" id="UP000235803"/>
    </source>
</evidence>
<evidence type="ECO:0000256" key="6">
    <source>
        <dbReference type="PROSITE-ProRule" id="PRU00433"/>
    </source>
</evidence>
<proteinExistence type="predicted"/>
<evidence type="ECO:0000256" key="4">
    <source>
        <dbReference type="ARBA" id="ARBA00022982"/>
    </source>
</evidence>
<name>A0A2N7U5S6_9GAMM</name>
<dbReference type="RefSeq" id="WP_102653088.1">
    <property type="nucleotide sequence ID" value="NZ_PNRF01000017.1"/>
</dbReference>
<keyword evidence="4" id="KW-0249">Electron transport</keyword>
<dbReference type="InterPro" id="IPR036909">
    <property type="entry name" value="Cyt_c-like_dom_sf"/>
</dbReference>
<evidence type="ECO:0000256" key="8">
    <source>
        <dbReference type="SAM" id="SignalP"/>
    </source>
</evidence>
<feature type="chain" id="PRO_5014970389" evidence="8">
    <location>
        <begin position="26"/>
        <end position="307"/>
    </location>
</feature>
<sequence>MKSSKLIMGCLATLGLSTGASSVLAEVDRDAIAERLRPVGQLCLQGEDCGTVAASANGNGNGEAANGIDGGAIYNQVCMACHDTGAAAAPRRGEEEEWADRIGKGWDTLLDHSINGFNAMPARGGNPNLSDEEVAASTAYLLEPVMDVPEDAVDDGAAAEEAPADEPAAEAATDEDAAADDDAVEDEAEAAAIAAEEAPADDAAVEEETTDEAAADDDAANGEPAHAGIDGEAIYNQACMACHMTGAAGAPVRGDEGTWGTRLEQDMDTLYDHAINGIGAMPPKGGHMRLSDDEVRAATDFLVEPLQ</sequence>
<dbReference type="PANTHER" id="PTHR40942:SF4">
    <property type="entry name" value="CYTOCHROME C5"/>
    <property type="match status" value="1"/>
</dbReference>
<feature type="domain" description="Cytochrome c" evidence="9">
    <location>
        <begin position="65"/>
        <end position="145"/>
    </location>
</feature>
<dbReference type="InterPro" id="IPR009056">
    <property type="entry name" value="Cyt_c-like_dom"/>
</dbReference>
<reference evidence="10 11" key="1">
    <citation type="submission" date="2018-01" db="EMBL/GenBank/DDBJ databases">
        <title>Halomonas endophytica sp. nov., isolated from storage liquid in the stems of Populus euphratica.</title>
        <authorList>
            <person name="Chen C."/>
        </authorList>
    </citation>
    <scope>NUCLEOTIDE SEQUENCE [LARGE SCALE GENOMIC DNA]</scope>
    <source>
        <strain evidence="10 11">MC28</strain>
    </source>
</reference>
<evidence type="ECO:0000259" key="9">
    <source>
        <dbReference type="PROSITE" id="PS51007"/>
    </source>
</evidence>
<feature type="region of interest" description="Disordered" evidence="7">
    <location>
        <begin position="156"/>
        <end position="227"/>
    </location>
</feature>
<protein>
    <submittedName>
        <fullName evidence="10">Cytochrome c5 family protein</fullName>
    </submittedName>
</protein>
<evidence type="ECO:0000256" key="2">
    <source>
        <dbReference type="ARBA" id="ARBA00022617"/>
    </source>
</evidence>
<keyword evidence="2 6" id="KW-0349">Heme</keyword>
<keyword evidence="5 6" id="KW-0408">Iron</keyword>
<gene>
    <name evidence="10" type="ORF">C1H69_09110</name>
</gene>
<organism evidence="10 11">
    <name type="scientific">Billgrantia endophytica</name>
    <dbReference type="NCBI Taxonomy" id="2033802"/>
    <lineage>
        <taxon>Bacteria</taxon>
        <taxon>Pseudomonadati</taxon>
        <taxon>Pseudomonadota</taxon>
        <taxon>Gammaproteobacteria</taxon>
        <taxon>Oceanospirillales</taxon>
        <taxon>Halomonadaceae</taxon>
        <taxon>Billgrantia</taxon>
    </lineage>
</organism>
<dbReference type="PROSITE" id="PS51007">
    <property type="entry name" value="CYTC"/>
    <property type="match status" value="2"/>
</dbReference>
<dbReference type="Proteomes" id="UP000235803">
    <property type="component" value="Unassembled WGS sequence"/>
</dbReference>
<dbReference type="Pfam" id="PF13442">
    <property type="entry name" value="Cytochrome_CBB3"/>
    <property type="match status" value="2"/>
</dbReference>
<dbReference type="InterPro" id="IPR002323">
    <property type="entry name" value="Cyt_CIE"/>
</dbReference>
<keyword evidence="1" id="KW-0813">Transport</keyword>
<feature type="compositionally biased region" description="Acidic residues" evidence="7">
    <location>
        <begin position="156"/>
        <end position="189"/>
    </location>
</feature>
<feature type="compositionally biased region" description="Acidic residues" evidence="7">
    <location>
        <begin position="198"/>
        <end position="220"/>
    </location>
</feature>
<evidence type="ECO:0000256" key="5">
    <source>
        <dbReference type="ARBA" id="ARBA00023004"/>
    </source>
</evidence>
<accession>A0A2N7U5S6</accession>
<dbReference type="OrthoDB" id="9814708at2"/>
<dbReference type="GO" id="GO:0005506">
    <property type="term" value="F:iron ion binding"/>
    <property type="evidence" value="ECO:0007669"/>
    <property type="project" value="InterPro"/>
</dbReference>
<feature type="domain" description="Cytochrome c" evidence="9">
    <location>
        <begin position="226"/>
        <end position="306"/>
    </location>
</feature>
<evidence type="ECO:0000313" key="10">
    <source>
        <dbReference type="EMBL" id="PMR75779.1"/>
    </source>
</evidence>
<comment type="caution">
    <text evidence="10">The sequence shown here is derived from an EMBL/GenBank/DDBJ whole genome shotgun (WGS) entry which is preliminary data.</text>
</comment>
<dbReference type="GO" id="GO:0020037">
    <property type="term" value="F:heme binding"/>
    <property type="evidence" value="ECO:0007669"/>
    <property type="project" value="InterPro"/>
</dbReference>
<evidence type="ECO:0000256" key="3">
    <source>
        <dbReference type="ARBA" id="ARBA00022723"/>
    </source>
</evidence>
<feature type="signal peptide" evidence="8">
    <location>
        <begin position="1"/>
        <end position="25"/>
    </location>
</feature>